<dbReference type="KEGG" id="fes:HER31_06095"/>
<dbReference type="GO" id="GO:0009279">
    <property type="term" value="C:cell outer membrane"/>
    <property type="evidence" value="ECO:0007669"/>
    <property type="project" value="UniProtKB-SubCell"/>
</dbReference>
<dbReference type="Proteomes" id="UP000501602">
    <property type="component" value="Chromosome"/>
</dbReference>
<keyword evidence="4" id="KW-1185">Reference proteome</keyword>
<dbReference type="InterPro" id="IPR003423">
    <property type="entry name" value="OMP_efflux"/>
</dbReference>
<dbReference type="InterPro" id="IPR010131">
    <property type="entry name" value="MdtP/NodT-like"/>
</dbReference>
<dbReference type="Pfam" id="PF02321">
    <property type="entry name" value="OEP"/>
    <property type="match status" value="2"/>
</dbReference>
<evidence type="ECO:0000256" key="2">
    <source>
        <dbReference type="RuleBase" id="RU362097"/>
    </source>
</evidence>
<dbReference type="GO" id="GO:0015562">
    <property type="term" value="F:efflux transmembrane transporter activity"/>
    <property type="evidence" value="ECO:0007669"/>
    <property type="project" value="InterPro"/>
</dbReference>
<keyword evidence="2" id="KW-0564">Palmitate</keyword>
<reference evidence="3 4" key="1">
    <citation type="submission" date="2020-04" db="EMBL/GenBank/DDBJ databases">
        <title>Ferrimonas sp. S7 isolated from sea water.</title>
        <authorList>
            <person name="Bae S.S."/>
            <person name="Baek K."/>
        </authorList>
    </citation>
    <scope>NUCLEOTIDE SEQUENCE [LARGE SCALE GENOMIC DNA]</scope>
    <source>
        <strain evidence="3 4">S7</strain>
    </source>
</reference>
<dbReference type="SUPFAM" id="SSF56954">
    <property type="entry name" value="Outer membrane efflux proteins (OEP)"/>
    <property type="match status" value="1"/>
</dbReference>
<keyword evidence="2" id="KW-0472">Membrane</keyword>
<comment type="similarity">
    <text evidence="1 2">Belongs to the outer membrane factor (OMF) (TC 1.B.17) family.</text>
</comment>
<dbReference type="Gene3D" id="2.20.200.10">
    <property type="entry name" value="Outer membrane efflux proteins (OEP)"/>
    <property type="match status" value="1"/>
</dbReference>
<proteinExistence type="inferred from homology"/>
<dbReference type="PANTHER" id="PTHR30203:SF25">
    <property type="entry name" value="OUTER MEMBRANE PROTEIN-RELATED"/>
    <property type="match status" value="1"/>
</dbReference>
<evidence type="ECO:0000313" key="3">
    <source>
        <dbReference type="EMBL" id="QIZ78832.1"/>
    </source>
</evidence>
<dbReference type="PANTHER" id="PTHR30203">
    <property type="entry name" value="OUTER MEMBRANE CATION EFFLUX PROTEIN"/>
    <property type="match status" value="1"/>
</dbReference>
<sequence>MIAVLSIAILSGCAVGPNFEAPQSPLTTTNILADIDYGAQANANNDGTVVPWNWWSIINDPVLAQLEATAQQGNLDLQSASSRIMQSRAALGLATSELMPTVSANGSYAREGLSENGHFAALGAPTAADNFWTSGLTASWELDFWGKNQRAQESAAATLEAAIYQREAIRVSLTADIANTYLLLRSSQAQLDIVVEQQQIAATMVELAKSRERNGVSTHLETITAQTKLATVTAQVPTLTQRRNALMNALALLVGEQPRALNTLLLEHNASPEFPHGVPVALPSDLAQQRPDILAAQARLHSAVAAIGVAEANFYPSVTLNGNIGVEGYDSSDLSSWDSRVFSVGPSIYLPIFQGGKLKRKLELTKQQQKSAALDYRQTVLQAWHDVDNAMDAWSAQQSHHEEIAIAHSYNQQALATVSRAYEQGVADKLSVLNAKNQLLQSQLTLNDSATSGSLAVVNLFKAVGRGWDNSAVVTTARLDQ</sequence>
<keyword evidence="2" id="KW-0812">Transmembrane</keyword>
<dbReference type="NCBIfam" id="TIGR01845">
    <property type="entry name" value="outer_NodT"/>
    <property type="match status" value="1"/>
</dbReference>
<accession>A0A6H1UM08</accession>
<keyword evidence="2" id="KW-0449">Lipoprotein</keyword>
<dbReference type="EMBL" id="CP051180">
    <property type="protein sequence ID" value="QIZ78832.1"/>
    <property type="molecule type" value="Genomic_DNA"/>
</dbReference>
<name>A0A6H1UM08_9GAMM</name>
<comment type="subcellular location">
    <subcellularLocation>
        <location evidence="2">Cell outer membrane</location>
        <topology evidence="2">Lipid-anchor</topology>
    </subcellularLocation>
</comment>
<dbReference type="Gene3D" id="1.20.1600.10">
    <property type="entry name" value="Outer membrane efflux proteins (OEP)"/>
    <property type="match status" value="1"/>
</dbReference>
<protein>
    <submittedName>
        <fullName evidence="3">Efflux transporter outer membrane subunit</fullName>
    </submittedName>
</protein>
<organism evidence="3 4">
    <name type="scientific">Ferrimonas lipolytica</name>
    <dbReference type="NCBI Taxonomy" id="2724191"/>
    <lineage>
        <taxon>Bacteria</taxon>
        <taxon>Pseudomonadati</taxon>
        <taxon>Pseudomonadota</taxon>
        <taxon>Gammaproteobacteria</taxon>
        <taxon>Alteromonadales</taxon>
        <taxon>Ferrimonadaceae</taxon>
        <taxon>Ferrimonas</taxon>
    </lineage>
</organism>
<evidence type="ECO:0000256" key="1">
    <source>
        <dbReference type="ARBA" id="ARBA00007613"/>
    </source>
</evidence>
<dbReference type="AlphaFoldDB" id="A0A6H1UM08"/>
<evidence type="ECO:0000313" key="4">
    <source>
        <dbReference type="Proteomes" id="UP000501602"/>
    </source>
</evidence>
<keyword evidence="2" id="KW-1134">Transmembrane beta strand</keyword>
<gene>
    <name evidence="3" type="ORF">HER31_06095</name>
</gene>